<organism evidence="1 2">
    <name type="scientific">Azospirillum thermophilum</name>
    <dbReference type="NCBI Taxonomy" id="2202148"/>
    <lineage>
        <taxon>Bacteria</taxon>
        <taxon>Pseudomonadati</taxon>
        <taxon>Pseudomonadota</taxon>
        <taxon>Alphaproteobacteria</taxon>
        <taxon>Rhodospirillales</taxon>
        <taxon>Azospirillaceae</taxon>
        <taxon>Azospirillum</taxon>
    </lineage>
</organism>
<reference evidence="2" key="1">
    <citation type="submission" date="2018-05" db="EMBL/GenBank/DDBJ databases">
        <title>Azospirillum thermophila sp. nov., a novel isolated from hot spring.</title>
        <authorList>
            <person name="Zhao Z."/>
        </authorList>
    </citation>
    <scope>NUCLEOTIDE SEQUENCE [LARGE SCALE GENOMIC DNA]</scope>
    <source>
        <strain evidence="2">CFH 70021</strain>
    </source>
</reference>
<dbReference type="AlphaFoldDB" id="A0A2S2CSX4"/>
<evidence type="ECO:0000313" key="2">
    <source>
        <dbReference type="Proteomes" id="UP000245629"/>
    </source>
</evidence>
<keyword evidence="2" id="KW-1185">Reference proteome</keyword>
<dbReference type="EMBL" id="CP029353">
    <property type="protein sequence ID" value="AWK87569.1"/>
    <property type="molecule type" value="Genomic_DNA"/>
</dbReference>
<gene>
    <name evidence="1" type="ORF">DEW08_16275</name>
</gene>
<accession>A0A2S2CSX4</accession>
<proteinExistence type="predicted"/>
<evidence type="ECO:0000313" key="1">
    <source>
        <dbReference type="EMBL" id="AWK87569.1"/>
    </source>
</evidence>
<name>A0A2S2CSX4_9PROT</name>
<dbReference type="KEGG" id="azz:DEW08_16275"/>
<sequence>MISGAVDRVAKELPVYYIIQDNKIIHECAARASVTLREYNMSGEGEEQDDPARPVALPNFFKEAGHYAYWIARLKPLRLVNFTMISETLNRLNIEHDRDALQQQMQKTRRRDLLLLLNEYAAYYVAKAIIYRSEARLFEMTTASLTKPEAEAQAVEFQRLRKRASERAVGLSTYLLRSLRYDTHSPNSLALLLEVLLGSGYPFPQTEP</sequence>
<dbReference type="Proteomes" id="UP000245629">
    <property type="component" value="Chromosome 2"/>
</dbReference>
<protein>
    <submittedName>
        <fullName evidence="1">Uncharacterized protein</fullName>
    </submittedName>
</protein>